<evidence type="ECO:0000313" key="2">
    <source>
        <dbReference type="WBParaSite" id="JU765_v2.g13003.t4"/>
    </source>
</evidence>
<reference evidence="2" key="1">
    <citation type="submission" date="2022-11" db="UniProtKB">
        <authorList>
            <consortium name="WormBaseParasite"/>
        </authorList>
    </citation>
    <scope>IDENTIFICATION</scope>
</reference>
<organism evidence="1 2">
    <name type="scientific">Panagrolaimus sp. JU765</name>
    <dbReference type="NCBI Taxonomy" id="591449"/>
    <lineage>
        <taxon>Eukaryota</taxon>
        <taxon>Metazoa</taxon>
        <taxon>Ecdysozoa</taxon>
        <taxon>Nematoda</taxon>
        <taxon>Chromadorea</taxon>
        <taxon>Rhabditida</taxon>
        <taxon>Tylenchina</taxon>
        <taxon>Panagrolaimomorpha</taxon>
        <taxon>Panagrolaimoidea</taxon>
        <taxon>Panagrolaimidae</taxon>
        <taxon>Panagrolaimus</taxon>
    </lineage>
</organism>
<dbReference type="Proteomes" id="UP000887576">
    <property type="component" value="Unplaced"/>
</dbReference>
<name>A0AC34Q552_9BILA</name>
<accession>A0AC34Q552</accession>
<proteinExistence type="predicted"/>
<dbReference type="WBParaSite" id="JU765_v2.g13003.t4">
    <property type="protein sequence ID" value="JU765_v2.g13003.t4"/>
    <property type="gene ID" value="JU765_v2.g13003"/>
</dbReference>
<protein>
    <submittedName>
        <fullName evidence="2">SAP domain-containing protein</fullName>
    </submittedName>
</protein>
<evidence type="ECO:0000313" key="1">
    <source>
        <dbReference type="Proteomes" id="UP000887576"/>
    </source>
</evidence>
<sequence length="1176" mass="134103">MSFGQKNTWPRAPASGQINSLFQGITAQQFTNIPGMIPNINNINALVNTAAFGNVLAQQQRPQIMRSASPPNKEKSFIGTITKFMESYGFIDDEVFFQTNVVTNGNPMLGARCMVKAVYNSSMPFHWNATSVQLIQDNQMSGNQPQRRATTNRWDPPNGNDSRNRIDERSVPYGSHVRDSRDSRDNYSSRRSPPRRDRVSRRSPPPVRRPSPGKSPVRRVEKRERSRERSRSPRRETTRDRTMSPPRRRARVIPRYVCRTIVRSLISKTLDCADLRVRYKNLYVPSDFITIKMDWLDSFNLEDQFKVGLNPITFHVAHKDVDIPADKFTAEQLEPASDEDHRFCVRTLLLSHNGITDFRKKVFGLLPDGSIDETAELLTFNKALHFLTGIRGRNEVMGLGGAWSPSKDGENPLDLSTQINTAVRSTREMIGVDLSACATWYKIAQLEYYRAERDRVDTVVLLMPDTSSISGLMPTPEEHAAIIEELKKQLADKIAAIDAEEFVSTIEKQKKEAKTVAETVLIPNNDQTSSVNETTVSETPTAPEAPAPTANETAENVETAENSDANTKIHWSTALAPLRVAELRDQLSIRGLDTKGVKNILIQRLQKALDEERAIEESGGQADEAKQEETNIEETVPENLQMDDTNAVVEEKMEEVPEDPQNDGGESEITLDQLVEKQDEDNFTPEELEEIRREREKFVNNFTPEELEEIRREREKFETLQNEKKQSLMRHYNFPEQPTVIVYPSKTAKGGRFDCKISSLQSLLEYRIEDNKEAFDCKISSLQSLLEYRIEDNKEASFEVFLFSECIREMFDRINSFNVYKTIQCANDYETEYQKRKDALTPPAPVPTDELMIVEDGTTAPTEATKSESNTTTNDKFERDILPQYKQLVGNFDLFSSFAYFDINLCGYLAERDCEDILLSIGVGLSRGDVTRLLKRVVNREKFTYRNYTDKWVDKDNEVKYASEFREDAPTIEQILNVHPKVILSEGSSEQPSGTTDVAENGVVVYKGAALNIKQTLEKHQEMKDEVSRLYTQVQEQEHVLKNYKEQVDGLEKKRKRLEADVIHYKKKAHDAERCLKNNEDDVVSFKSALQDCKRFGERLVSLVERVMPPKEKTKEPSTKPETPKKEPETAEVAKESTTSQEQTAEVKKEPEVSEQNGKVVEKKEEVESMEISQEV</sequence>